<dbReference type="RefSeq" id="WP_068741407.1">
    <property type="nucleotide sequence ID" value="NZ_CBDRGN010000002.1"/>
</dbReference>
<dbReference type="EMBL" id="FNSA01000003">
    <property type="protein sequence ID" value="SED43195.1"/>
    <property type="molecule type" value="Genomic_DNA"/>
</dbReference>
<proteinExistence type="predicted"/>
<feature type="domain" description="DUF559" evidence="1">
    <location>
        <begin position="215"/>
        <end position="265"/>
    </location>
</feature>
<keyword evidence="2" id="KW-0540">Nuclease</keyword>
<accession>A0A1H5AM65</accession>
<dbReference type="InterPro" id="IPR007569">
    <property type="entry name" value="DUF559"/>
</dbReference>
<organism evidence="2 3">
    <name type="scientific">Tsukamurella tyrosinosolvens</name>
    <dbReference type="NCBI Taxonomy" id="57704"/>
    <lineage>
        <taxon>Bacteria</taxon>
        <taxon>Bacillati</taxon>
        <taxon>Actinomycetota</taxon>
        <taxon>Actinomycetes</taxon>
        <taxon>Mycobacteriales</taxon>
        <taxon>Tsukamurellaceae</taxon>
        <taxon>Tsukamurella</taxon>
    </lineage>
</organism>
<dbReference type="GO" id="GO:0004519">
    <property type="term" value="F:endonuclease activity"/>
    <property type="evidence" value="ECO:0007669"/>
    <property type="project" value="UniProtKB-KW"/>
</dbReference>
<dbReference type="Gene3D" id="3.40.960.10">
    <property type="entry name" value="VSR Endonuclease"/>
    <property type="match status" value="1"/>
</dbReference>
<reference evidence="3" key="1">
    <citation type="submission" date="2016-10" db="EMBL/GenBank/DDBJ databases">
        <authorList>
            <person name="Varghese N."/>
            <person name="Submissions S."/>
        </authorList>
    </citation>
    <scope>NUCLEOTIDE SEQUENCE [LARGE SCALE GENOMIC DNA]</scope>
    <source>
        <strain evidence="3">DSM 44234</strain>
    </source>
</reference>
<dbReference type="STRING" id="57704.SAMN04489793_4939"/>
<keyword evidence="3" id="KW-1185">Reference proteome</keyword>
<evidence type="ECO:0000313" key="3">
    <source>
        <dbReference type="Proteomes" id="UP000182241"/>
    </source>
</evidence>
<protein>
    <submittedName>
        <fullName evidence="2">Very-short-patch-repair endonuclease</fullName>
    </submittedName>
</protein>
<dbReference type="Proteomes" id="UP000182241">
    <property type="component" value="Unassembled WGS sequence"/>
</dbReference>
<evidence type="ECO:0000313" key="2">
    <source>
        <dbReference type="EMBL" id="SED43195.1"/>
    </source>
</evidence>
<dbReference type="AlphaFoldDB" id="A0A1H5AM65"/>
<keyword evidence="2" id="KW-0378">Hydrolase</keyword>
<dbReference type="Pfam" id="PF04480">
    <property type="entry name" value="DUF559"/>
    <property type="match status" value="1"/>
</dbReference>
<gene>
    <name evidence="2" type="ORF">SAMN04489793_4939</name>
</gene>
<keyword evidence="2" id="KW-0255">Endonuclease</keyword>
<dbReference type="KEGG" id="tsm:ASU32_21180"/>
<evidence type="ECO:0000259" key="1">
    <source>
        <dbReference type="Pfam" id="PF04480"/>
    </source>
</evidence>
<sequence>MSSHDRIAALAAVNGGVVSRRQLVRAGVDAADVDELRRRTALGVIRRGWYETPGADAAVVAAVRAGATVACVSALKHRPGVWIPPHQNRLHTRWSRYRGRPRFDHQCRAHRTLATPITAVDALPEALICAANCLDPDMFVAVADSVLRLTPTVDLADIRQWFDGAPVRTLRLLDHLDPAAESGTESVVRYRLRRAHIGVRTQVVIPGVGRVDLLVGDRLIIECDSDGHHNGARRKADCRRDRTSTVGNYRVLRIDYDEVMDDQEWAAFLQEVLALVRKGRHRGTTDF</sequence>
<name>A0A1H5AM65_TSUTY</name>